<comment type="caution">
    <text evidence="1">The sequence shown here is derived from an EMBL/GenBank/DDBJ whole genome shotgun (WGS) entry which is preliminary data.</text>
</comment>
<keyword evidence="2" id="KW-1185">Reference proteome</keyword>
<sequence length="207" mass="23124">MHPPRWLSVEAHIRALLPLTLLGLLLLGVTGCATSKRQDLLELSATYVAYRLPPEQLLESARDILQERGYVILPSTDPNYVRTTWRVKFDDSLDIGALRERQFVMAKQLDDGRFVLNAYRLTYTTIGRTAPHPATFGANDTSGVQKMVKGDPLSNARPVLIRDRELEWQILSRVAPSIAHELESQVDEYLGTESKQNGARSVSGEPG</sequence>
<name>A0ABT4AAH1_9BACT</name>
<gene>
    <name evidence="1" type="ORF">OV287_29250</name>
</gene>
<dbReference type="PROSITE" id="PS51257">
    <property type="entry name" value="PROKAR_LIPOPROTEIN"/>
    <property type="match status" value="1"/>
</dbReference>
<organism evidence="1 2">
    <name type="scientific">Archangium lansingense</name>
    <dbReference type="NCBI Taxonomy" id="2995310"/>
    <lineage>
        <taxon>Bacteria</taxon>
        <taxon>Pseudomonadati</taxon>
        <taxon>Myxococcota</taxon>
        <taxon>Myxococcia</taxon>
        <taxon>Myxococcales</taxon>
        <taxon>Cystobacterineae</taxon>
        <taxon>Archangiaceae</taxon>
        <taxon>Archangium</taxon>
    </lineage>
</organism>
<dbReference type="Proteomes" id="UP001207654">
    <property type="component" value="Unassembled WGS sequence"/>
</dbReference>
<evidence type="ECO:0008006" key="3">
    <source>
        <dbReference type="Google" id="ProtNLM"/>
    </source>
</evidence>
<dbReference type="RefSeq" id="WP_267537338.1">
    <property type="nucleotide sequence ID" value="NZ_JAPNKA010000001.1"/>
</dbReference>
<proteinExistence type="predicted"/>
<protein>
    <recommendedName>
        <fullName evidence="3">Lipoprotein</fullName>
    </recommendedName>
</protein>
<accession>A0ABT4AAH1</accession>
<reference evidence="1 2" key="1">
    <citation type="submission" date="2022-11" db="EMBL/GenBank/DDBJ databases">
        <title>Minimal conservation of predation-associated metabolite biosynthetic gene clusters underscores biosynthetic potential of Myxococcota including descriptions for ten novel species: Archangium lansinium sp. nov., Myxococcus landrumus sp. nov., Nannocystis bai.</title>
        <authorList>
            <person name="Ahearne A."/>
            <person name="Stevens C."/>
            <person name="Phillips K."/>
        </authorList>
    </citation>
    <scope>NUCLEOTIDE SEQUENCE [LARGE SCALE GENOMIC DNA]</scope>
    <source>
        <strain evidence="1 2">MIWBW</strain>
    </source>
</reference>
<evidence type="ECO:0000313" key="2">
    <source>
        <dbReference type="Proteomes" id="UP001207654"/>
    </source>
</evidence>
<evidence type="ECO:0000313" key="1">
    <source>
        <dbReference type="EMBL" id="MCY1078566.1"/>
    </source>
</evidence>
<dbReference type="EMBL" id="JAPNKA010000001">
    <property type="protein sequence ID" value="MCY1078566.1"/>
    <property type="molecule type" value="Genomic_DNA"/>
</dbReference>